<dbReference type="EMBL" id="CAJVPI010001798">
    <property type="protein sequence ID" value="CAG8626957.1"/>
    <property type="molecule type" value="Genomic_DNA"/>
</dbReference>
<evidence type="ECO:0000313" key="2">
    <source>
        <dbReference type="EMBL" id="CAG8626957.1"/>
    </source>
</evidence>
<organism evidence="2 3">
    <name type="scientific">Paraglomus brasilianum</name>
    <dbReference type="NCBI Taxonomy" id="144538"/>
    <lineage>
        <taxon>Eukaryota</taxon>
        <taxon>Fungi</taxon>
        <taxon>Fungi incertae sedis</taxon>
        <taxon>Mucoromycota</taxon>
        <taxon>Glomeromycotina</taxon>
        <taxon>Glomeromycetes</taxon>
        <taxon>Paraglomerales</taxon>
        <taxon>Paraglomeraceae</taxon>
        <taxon>Paraglomus</taxon>
    </lineage>
</organism>
<keyword evidence="1" id="KW-1133">Transmembrane helix</keyword>
<evidence type="ECO:0000313" key="3">
    <source>
        <dbReference type="Proteomes" id="UP000789739"/>
    </source>
</evidence>
<keyword evidence="1" id="KW-0812">Transmembrane</keyword>
<sequence length="329" mass="38039">MAQSVWIRLEDKKRATQFPIVDWNMSHNLDDFATELCKKGRLKTLKIDPADLEFFDGTCFLPRPEINSKNCKRRMKSTLLIRKRKKIIIEDKVAFDCLLQEITPNDRKKIIVDLVVRIKGKKPYGDWNLNEVLNEILHNRYPSLFAMPKLNIVQIKSRAKELTDDNEKTFAVAILRKDYPSLRLAVEQDFDGTRGYGFLDYVIFVFGFLAILVRGQNGRYPKRHDAESRTAPHCGGVIFIYLFKLYHPTSQKLGKRKREEESNVNVYGIVTTGLSWQFIKWSGLQEHLSIEISDVISCGYGDDMKRAKEVLSIISGILQLQADSHNVRQ</sequence>
<feature type="transmembrane region" description="Helical" evidence="1">
    <location>
        <begin position="195"/>
        <end position="213"/>
    </location>
</feature>
<accession>A0A9N9D4U0</accession>
<evidence type="ECO:0000256" key="1">
    <source>
        <dbReference type="SAM" id="Phobius"/>
    </source>
</evidence>
<dbReference type="Proteomes" id="UP000789739">
    <property type="component" value="Unassembled WGS sequence"/>
</dbReference>
<protein>
    <submittedName>
        <fullName evidence="2">8662_t:CDS:1</fullName>
    </submittedName>
</protein>
<comment type="caution">
    <text evidence="2">The sequence shown here is derived from an EMBL/GenBank/DDBJ whole genome shotgun (WGS) entry which is preliminary data.</text>
</comment>
<proteinExistence type="predicted"/>
<reference evidence="2" key="1">
    <citation type="submission" date="2021-06" db="EMBL/GenBank/DDBJ databases">
        <authorList>
            <person name="Kallberg Y."/>
            <person name="Tangrot J."/>
            <person name="Rosling A."/>
        </authorList>
    </citation>
    <scope>NUCLEOTIDE SEQUENCE</scope>
    <source>
        <strain evidence="2">BR232B</strain>
    </source>
</reference>
<dbReference type="OrthoDB" id="2367745at2759"/>
<keyword evidence="1" id="KW-0472">Membrane</keyword>
<feature type="non-terminal residue" evidence="2">
    <location>
        <position position="329"/>
    </location>
</feature>
<name>A0A9N9D4U0_9GLOM</name>
<gene>
    <name evidence="2" type="ORF">PBRASI_LOCUS9031</name>
</gene>
<dbReference type="AlphaFoldDB" id="A0A9N9D4U0"/>
<keyword evidence="3" id="KW-1185">Reference proteome</keyword>